<dbReference type="EMBL" id="JACJUD010000001">
    <property type="protein sequence ID" value="MBB2494381.1"/>
    <property type="molecule type" value="Genomic_DNA"/>
</dbReference>
<dbReference type="Gene3D" id="1.10.287.130">
    <property type="match status" value="1"/>
</dbReference>
<dbReference type="EC" id="2.7.13.3" evidence="3"/>
<keyword evidence="8" id="KW-0418">Kinase</keyword>
<comment type="subcellular location">
    <subcellularLocation>
        <location evidence="2">Cell membrane</location>
        <topology evidence="2">Multi-pass membrane protein</topology>
    </subcellularLocation>
</comment>
<dbReference type="SMART" id="SM00388">
    <property type="entry name" value="HisKA"/>
    <property type="match status" value="1"/>
</dbReference>
<dbReference type="InterPro" id="IPR050980">
    <property type="entry name" value="2C_sensor_his_kinase"/>
</dbReference>
<dbReference type="PRINTS" id="PR00344">
    <property type="entry name" value="BCTRLSENSOR"/>
</dbReference>
<dbReference type="Gene3D" id="3.30.450.20">
    <property type="entry name" value="PAS domain"/>
    <property type="match status" value="1"/>
</dbReference>
<dbReference type="RefSeq" id="WP_183087911.1">
    <property type="nucleotide sequence ID" value="NZ_JACJUD010000001.1"/>
</dbReference>
<dbReference type="InterPro" id="IPR000014">
    <property type="entry name" value="PAS"/>
</dbReference>
<evidence type="ECO:0000256" key="1">
    <source>
        <dbReference type="ARBA" id="ARBA00000085"/>
    </source>
</evidence>
<feature type="transmembrane region" description="Helical" evidence="10">
    <location>
        <begin position="12"/>
        <end position="33"/>
    </location>
</feature>
<dbReference type="GO" id="GO:0005886">
    <property type="term" value="C:plasma membrane"/>
    <property type="evidence" value="ECO:0007669"/>
    <property type="project" value="UniProtKB-SubCell"/>
</dbReference>
<evidence type="ECO:0000256" key="6">
    <source>
        <dbReference type="ARBA" id="ARBA00022679"/>
    </source>
</evidence>
<dbReference type="Pfam" id="PF00672">
    <property type="entry name" value="HAMP"/>
    <property type="match status" value="1"/>
</dbReference>
<keyword evidence="7" id="KW-0547">Nucleotide-binding</keyword>
<dbReference type="CDD" id="cd00082">
    <property type="entry name" value="HisKA"/>
    <property type="match status" value="1"/>
</dbReference>
<dbReference type="Proteomes" id="UP000542720">
    <property type="component" value="Unassembled WGS sequence"/>
</dbReference>
<dbReference type="GO" id="GO:0005524">
    <property type="term" value="F:ATP binding"/>
    <property type="evidence" value="ECO:0007669"/>
    <property type="project" value="UniProtKB-KW"/>
</dbReference>
<keyword evidence="10" id="KW-1133">Transmembrane helix</keyword>
<keyword evidence="14" id="KW-1185">Reference proteome</keyword>
<evidence type="ECO:0000256" key="8">
    <source>
        <dbReference type="ARBA" id="ARBA00022777"/>
    </source>
</evidence>
<organism evidence="13 14">
    <name type="scientific">Aquipseudomonas ullengensis</name>
    <dbReference type="NCBI Taxonomy" id="2759166"/>
    <lineage>
        <taxon>Bacteria</taxon>
        <taxon>Pseudomonadati</taxon>
        <taxon>Pseudomonadota</taxon>
        <taxon>Gammaproteobacteria</taxon>
        <taxon>Pseudomonadales</taxon>
        <taxon>Pseudomonadaceae</taxon>
        <taxon>Aquipseudomonas</taxon>
    </lineage>
</organism>
<gene>
    <name evidence="13" type="ORF">H3H51_05060</name>
</gene>
<keyword evidence="4" id="KW-1003">Cell membrane</keyword>
<dbReference type="SMART" id="SM00304">
    <property type="entry name" value="HAMP"/>
    <property type="match status" value="1"/>
</dbReference>
<evidence type="ECO:0000256" key="9">
    <source>
        <dbReference type="ARBA" id="ARBA00022840"/>
    </source>
</evidence>
<dbReference type="Pfam" id="PF08448">
    <property type="entry name" value="PAS_4"/>
    <property type="match status" value="1"/>
</dbReference>
<dbReference type="Pfam" id="PF16767">
    <property type="entry name" value="KinB_sensor"/>
    <property type="match status" value="1"/>
</dbReference>
<dbReference type="InterPro" id="IPR035965">
    <property type="entry name" value="PAS-like_dom_sf"/>
</dbReference>
<dbReference type="InterPro" id="IPR003594">
    <property type="entry name" value="HATPase_dom"/>
</dbReference>
<keyword evidence="10" id="KW-0472">Membrane</keyword>
<evidence type="ECO:0000259" key="11">
    <source>
        <dbReference type="PROSITE" id="PS50109"/>
    </source>
</evidence>
<dbReference type="InterPro" id="IPR031909">
    <property type="entry name" value="KinB_sensor_dom"/>
</dbReference>
<dbReference type="InterPro" id="IPR003660">
    <property type="entry name" value="HAMP_dom"/>
</dbReference>
<dbReference type="CDD" id="cd06225">
    <property type="entry name" value="HAMP"/>
    <property type="match status" value="1"/>
</dbReference>
<comment type="caution">
    <text evidence="13">The sequence shown here is derived from an EMBL/GenBank/DDBJ whole genome shotgun (WGS) entry which is preliminary data.</text>
</comment>
<evidence type="ECO:0000256" key="4">
    <source>
        <dbReference type="ARBA" id="ARBA00022475"/>
    </source>
</evidence>
<reference evidence="13 14" key="1">
    <citation type="submission" date="2020-08" db="EMBL/GenBank/DDBJ databases">
        <authorList>
            <person name="Kim C.M."/>
        </authorList>
    </citation>
    <scope>NUCLEOTIDE SEQUENCE [LARGE SCALE GENOMIC DNA]</scope>
    <source>
        <strain evidence="13 14">UL070</strain>
    </source>
</reference>
<comment type="catalytic activity">
    <reaction evidence="1">
        <text>ATP + protein L-histidine = ADP + protein N-phospho-L-histidine.</text>
        <dbReference type="EC" id="2.7.13.3"/>
    </reaction>
</comment>
<evidence type="ECO:0000256" key="10">
    <source>
        <dbReference type="SAM" id="Phobius"/>
    </source>
</evidence>
<dbReference type="InterPro" id="IPR038320">
    <property type="entry name" value="KinB_N_sf"/>
</dbReference>
<dbReference type="Pfam" id="PF02518">
    <property type="entry name" value="HATPase_c"/>
    <property type="match status" value="1"/>
</dbReference>
<dbReference type="Gene3D" id="3.30.565.10">
    <property type="entry name" value="Histidine kinase-like ATPase, C-terminal domain"/>
    <property type="match status" value="1"/>
</dbReference>
<feature type="transmembrane region" description="Helical" evidence="10">
    <location>
        <begin position="169"/>
        <end position="190"/>
    </location>
</feature>
<dbReference type="CDD" id="cd00075">
    <property type="entry name" value="HATPase"/>
    <property type="match status" value="1"/>
</dbReference>
<dbReference type="CDD" id="cd00130">
    <property type="entry name" value="PAS"/>
    <property type="match status" value="1"/>
</dbReference>
<keyword evidence="5" id="KW-0597">Phosphoprotein</keyword>
<dbReference type="GO" id="GO:0000155">
    <property type="term" value="F:phosphorelay sensor kinase activity"/>
    <property type="evidence" value="ECO:0007669"/>
    <property type="project" value="InterPro"/>
</dbReference>
<keyword evidence="9" id="KW-0067">ATP-binding</keyword>
<name>A0A7W4LJQ7_9GAMM</name>
<evidence type="ECO:0000256" key="3">
    <source>
        <dbReference type="ARBA" id="ARBA00012438"/>
    </source>
</evidence>
<dbReference type="SUPFAM" id="SSF47384">
    <property type="entry name" value="Homodimeric domain of signal transducing histidine kinase"/>
    <property type="match status" value="1"/>
</dbReference>
<dbReference type="SMART" id="SM00091">
    <property type="entry name" value="PAS"/>
    <property type="match status" value="1"/>
</dbReference>
<dbReference type="InterPro" id="IPR013656">
    <property type="entry name" value="PAS_4"/>
</dbReference>
<dbReference type="SMART" id="SM00387">
    <property type="entry name" value="HATPase_c"/>
    <property type="match status" value="1"/>
</dbReference>
<sequence length="595" mass="65854">MKLPMKLRTRLFLSISALISVALLGLLFGLISVMQMTNSQHELIQRGFSTVEVGQHLRQALGEQLTSVIGDEPDLAALRRGQQRFRQTLDDASRLPLSATSRSELEHIEQLYQNLEAAIAQGGPAPTRMGANEDFTAAFTALRERMVESQNLAFQNISAAAQRARERSILIAALLGMIGIAVLLIGFVTAHSIARRFGAPIDLLARAADQIGKGNYQVTLPVSSVAELAVLSRRFGLMTEALSRHHSSNIHQLLSSEGRLQAVLDSIDDGLVILDSHGRIEHANPVAVRQLFWQNDPHGQPIARLLDDSGVHDAVKLVLSGELLEQAPADLQIDSAGDTRLVAWTLTPIQPSDGLKLGAVMVLRDVTEQRIFERVRSEFVLRASHELRTPVTGMHMAFSLLRERQQVVEGSREQDLIRTVAEEMQRLVRLIDDLLDFSRYQNGLHQLQRALCPLDELLQQASQRFTEAAVQRQISLRSEVQGELPAINLDRTQMERVLDNLISNALRHSEEGGEVQLQARRHGERVILSVLDQGEGIPFSQQARIFEPFVQVGRRKGGVGLGLALSKEIVQLHGGRLNVHSRPGQGAHFYISLPL</sequence>
<dbReference type="PROSITE" id="PS50885">
    <property type="entry name" value="HAMP"/>
    <property type="match status" value="1"/>
</dbReference>
<keyword evidence="6" id="KW-0808">Transferase</keyword>
<dbReference type="InterPro" id="IPR036097">
    <property type="entry name" value="HisK_dim/P_sf"/>
</dbReference>
<dbReference type="InterPro" id="IPR003661">
    <property type="entry name" value="HisK_dim/P_dom"/>
</dbReference>
<dbReference type="InterPro" id="IPR005467">
    <property type="entry name" value="His_kinase_dom"/>
</dbReference>
<evidence type="ECO:0000256" key="5">
    <source>
        <dbReference type="ARBA" id="ARBA00022553"/>
    </source>
</evidence>
<dbReference type="NCBIfam" id="TIGR00229">
    <property type="entry name" value="sensory_box"/>
    <property type="match status" value="1"/>
</dbReference>
<evidence type="ECO:0000256" key="7">
    <source>
        <dbReference type="ARBA" id="ARBA00022741"/>
    </source>
</evidence>
<keyword evidence="10" id="KW-0812">Transmembrane</keyword>
<dbReference type="SUPFAM" id="SSF158472">
    <property type="entry name" value="HAMP domain-like"/>
    <property type="match status" value="1"/>
</dbReference>
<feature type="domain" description="HAMP" evidence="12">
    <location>
        <begin position="195"/>
        <end position="247"/>
    </location>
</feature>
<dbReference type="AlphaFoldDB" id="A0A7W4LJQ7"/>
<dbReference type="InterPro" id="IPR004358">
    <property type="entry name" value="Sig_transdc_His_kin-like_C"/>
</dbReference>
<evidence type="ECO:0000259" key="12">
    <source>
        <dbReference type="PROSITE" id="PS50885"/>
    </source>
</evidence>
<evidence type="ECO:0000313" key="13">
    <source>
        <dbReference type="EMBL" id="MBB2494381.1"/>
    </source>
</evidence>
<dbReference type="PANTHER" id="PTHR44936:SF10">
    <property type="entry name" value="SENSOR PROTEIN RSTB"/>
    <property type="match status" value="1"/>
</dbReference>
<feature type="domain" description="Histidine kinase" evidence="11">
    <location>
        <begin position="382"/>
        <end position="595"/>
    </location>
</feature>
<evidence type="ECO:0000256" key="2">
    <source>
        <dbReference type="ARBA" id="ARBA00004651"/>
    </source>
</evidence>
<dbReference type="SUPFAM" id="SSF55874">
    <property type="entry name" value="ATPase domain of HSP90 chaperone/DNA topoisomerase II/histidine kinase"/>
    <property type="match status" value="1"/>
</dbReference>
<dbReference type="SUPFAM" id="SSF55785">
    <property type="entry name" value="PYP-like sensor domain (PAS domain)"/>
    <property type="match status" value="1"/>
</dbReference>
<evidence type="ECO:0000313" key="14">
    <source>
        <dbReference type="Proteomes" id="UP000542720"/>
    </source>
</evidence>
<accession>A0A7W4LJQ7</accession>
<protein>
    <recommendedName>
        <fullName evidence="3">histidine kinase</fullName>
        <ecNumber evidence="3">2.7.13.3</ecNumber>
    </recommendedName>
</protein>
<proteinExistence type="predicted"/>
<dbReference type="InterPro" id="IPR036890">
    <property type="entry name" value="HATPase_C_sf"/>
</dbReference>
<dbReference type="FunFam" id="3.30.565.10:FF:000006">
    <property type="entry name" value="Sensor histidine kinase WalK"/>
    <property type="match status" value="1"/>
</dbReference>
<dbReference type="Gene3D" id="1.20.120.880">
    <property type="entry name" value="Histidine kinase (KinB), sensor domain"/>
    <property type="match status" value="1"/>
</dbReference>
<dbReference type="PANTHER" id="PTHR44936">
    <property type="entry name" value="SENSOR PROTEIN CREC"/>
    <property type="match status" value="1"/>
</dbReference>
<dbReference type="PROSITE" id="PS50109">
    <property type="entry name" value="HIS_KIN"/>
    <property type="match status" value="1"/>
</dbReference>
<dbReference type="Pfam" id="PF00512">
    <property type="entry name" value="HisKA"/>
    <property type="match status" value="1"/>
</dbReference>